<reference evidence="3" key="1">
    <citation type="submission" date="2022-11" db="EMBL/GenBank/DDBJ databases">
        <title>Draft genome sequence of Hoeflea poritis E7-10 and Hoeflea prorocentri PM5-8, separated from scleractinian coral Porites lutea and marine dinoflagellate.</title>
        <authorList>
            <person name="Zhang G."/>
            <person name="Wei Q."/>
            <person name="Cai L."/>
        </authorList>
    </citation>
    <scope>NUCLEOTIDE SEQUENCE</scope>
    <source>
        <strain evidence="3">PM5-8</strain>
    </source>
</reference>
<accession>A0A9X3UM46</accession>
<dbReference type="SUPFAM" id="SSF51182">
    <property type="entry name" value="RmlC-like cupins"/>
    <property type="match status" value="1"/>
</dbReference>
<dbReference type="Proteomes" id="UP001151234">
    <property type="component" value="Unassembled WGS sequence"/>
</dbReference>
<dbReference type="Gene3D" id="2.60.120.10">
    <property type="entry name" value="Jelly Rolls"/>
    <property type="match status" value="1"/>
</dbReference>
<keyword evidence="1" id="KW-0479">Metal-binding</keyword>
<dbReference type="InterPro" id="IPR011051">
    <property type="entry name" value="RmlC_Cupin_sf"/>
</dbReference>
<name>A0A9X3UM46_9HYPH</name>
<dbReference type="InterPro" id="IPR013096">
    <property type="entry name" value="Cupin_2"/>
</dbReference>
<evidence type="ECO:0000259" key="2">
    <source>
        <dbReference type="Pfam" id="PF07883"/>
    </source>
</evidence>
<comment type="caution">
    <text evidence="3">The sequence shown here is derived from an EMBL/GenBank/DDBJ whole genome shotgun (WGS) entry which is preliminary data.</text>
</comment>
<dbReference type="InterPro" id="IPR014710">
    <property type="entry name" value="RmlC-like_jellyroll"/>
</dbReference>
<organism evidence="3 4">
    <name type="scientific">Hoeflea prorocentri</name>
    <dbReference type="NCBI Taxonomy" id="1922333"/>
    <lineage>
        <taxon>Bacteria</taxon>
        <taxon>Pseudomonadati</taxon>
        <taxon>Pseudomonadota</taxon>
        <taxon>Alphaproteobacteria</taxon>
        <taxon>Hyphomicrobiales</taxon>
        <taxon>Rhizobiaceae</taxon>
        <taxon>Hoeflea</taxon>
    </lineage>
</organism>
<dbReference type="GO" id="GO:0046872">
    <property type="term" value="F:metal ion binding"/>
    <property type="evidence" value="ECO:0007669"/>
    <property type="project" value="UniProtKB-KW"/>
</dbReference>
<keyword evidence="4" id="KW-1185">Reference proteome</keyword>
<dbReference type="PANTHER" id="PTHR35848">
    <property type="entry name" value="OXALATE-BINDING PROTEIN"/>
    <property type="match status" value="1"/>
</dbReference>
<gene>
    <name evidence="3" type="ORF">OQ273_23550</name>
</gene>
<dbReference type="InterPro" id="IPR051610">
    <property type="entry name" value="GPI/OXD"/>
</dbReference>
<feature type="domain" description="Cupin type-2" evidence="2">
    <location>
        <begin position="49"/>
        <end position="116"/>
    </location>
</feature>
<dbReference type="EMBL" id="JAPJZI010000002">
    <property type="protein sequence ID" value="MDA5401562.1"/>
    <property type="molecule type" value="Genomic_DNA"/>
</dbReference>
<dbReference type="PANTHER" id="PTHR35848:SF6">
    <property type="entry name" value="CUPIN TYPE-2 DOMAIN-CONTAINING PROTEIN"/>
    <property type="match status" value="1"/>
</dbReference>
<dbReference type="RefSeq" id="WP_267993543.1">
    <property type="nucleotide sequence ID" value="NZ_JAPJZI010000002.1"/>
</dbReference>
<evidence type="ECO:0000313" key="3">
    <source>
        <dbReference type="EMBL" id="MDA5401562.1"/>
    </source>
</evidence>
<dbReference type="Pfam" id="PF07883">
    <property type="entry name" value="Cupin_2"/>
    <property type="match status" value="1"/>
</dbReference>
<proteinExistence type="predicted"/>
<evidence type="ECO:0000313" key="4">
    <source>
        <dbReference type="Proteomes" id="UP001151234"/>
    </source>
</evidence>
<protein>
    <submittedName>
        <fullName evidence="3">Cupin domain-containing protein</fullName>
    </submittedName>
</protein>
<sequence>MDFSKKRTTITPADVLDGAPMQQADKAVRDLKLVYPDTGLDARTLCMGLVEIDPGHASPIHRHHCEEVYYVLSGKGELEIDGETHPLVAGGASLQRPNLTHRVVNTGDEPLRLIVVGGIMMVPLWPEWPTDSPYEVFEGDTANASA</sequence>
<dbReference type="AlphaFoldDB" id="A0A9X3UM46"/>
<evidence type="ECO:0000256" key="1">
    <source>
        <dbReference type="ARBA" id="ARBA00022723"/>
    </source>
</evidence>